<dbReference type="EMBL" id="HBGN01035200">
    <property type="protein sequence ID" value="CAD9352786.1"/>
    <property type="molecule type" value="Transcribed_RNA"/>
</dbReference>
<proteinExistence type="predicted"/>
<name>A0A6U3UNA5_9STRA</name>
<protein>
    <submittedName>
        <fullName evidence="1">Uncharacterized protein</fullName>
    </submittedName>
</protein>
<reference evidence="1" key="1">
    <citation type="submission" date="2021-01" db="EMBL/GenBank/DDBJ databases">
        <authorList>
            <person name="Corre E."/>
            <person name="Pelletier E."/>
            <person name="Niang G."/>
            <person name="Scheremetjew M."/>
            <person name="Finn R."/>
            <person name="Kale V."/>
            <person name="Holt S."/>
            <person name="Cochrane G."/>
            <person name="Meng A."/>
            <person name="Brown T."/>
            <person name="Cohen L."/>
        </authorList>
    </citation>
    <scope>NUCLEOTIDE SEQUENCE</scope>
    <source>
        <strain evidence="1">Pop2</strain>
    </source>
</reference>
<evidence type="ECO:0000313" key="3">
    <source>
        <dbReference type="EMBL" id="CAD9352790.1"/>
    </source>
</evidence>
<dbReference type="AlphaFoldDB" id="A0A6U3UNA5"/>
<evidence type="ECO:0000313" key="1">
    <source>
        <dbReference type="EMBL" id="CAD9352786.1"/>
    </source>
</evidence>
<dbReference type="EMBL" id="HBGN01035202">
    <property type="protein sequence ID" value="CAD9352790.1"/>
    <property type="molecule type" value="Transcribed_RNA"/>
</dbReference>
<organism evidence="1">
    <name type="scientific">Ditylum brightwellii</name>
    <dbReference type="NCBI Taxonomy" id="49249"/>
    <lineage>
        <taxon>Eukaryota</taxon>
        <taxon>Sar</taxon>
        <taxon>Stramenopiles</taxon>
        <taxon>Ochrophyta</taxon>
        <taxon>Bacillariophyta</taxon>
        <taxon>Mediophyceae</taxon>
        <taxon>Lithodesmiophycidae</taxon>
        <taxon>Lithodesmiales</taxon>
        <taxon>Lithodesmiaceae</taxon>
        <taxon>Ditylum</taxon>
    </lineage>
</organism>
<accession>A0A6U3UNA5</accession>
<gene>
    <name evidence="1" type="ORF">DBRI1063_LOCUS22642</name>
    <name evidence="2" type="ORF">DBRI1063_LOCUS22643</name>
    <name evidence="3" type="ORF">DBRI1063_LOCUS22644</name>
</gene>
<dbReference type="EMBL" id="HBGN01035201">
    <property type="protein sequence ID" value="CAD9352788.1"/>
    <property type="molecule type" value="Transcribed_RNA"/>
</dbReference>
<sequence>MMIDYSTGVLCGCLKLLRALIESGKGLSFRECANILIQGVGGKAWSEHLNSNDSKGMFSLLALPFLSLGGGMKEEDMASTDLMGAVFDGFLSSASANSI</sequence>
<evidence type="ECO:0000313" key="2">
    <source>
        <dbReference type="EMBL" id="CAD9352788.1"/>
    </source>
</evidence>